<keyword evidence="3" id="KW-1185">Reference proteome</keyword>
<dbReference type="RefSeq" id="WP_084424099.1">
    <property type="nucleotide sequence ID" value="NZ_FWXV01000001.1"/>
</dbReference>
<sequence>MIPVWTNTRLGAVHALTEGGPARGDVVIMPGLGVSVYLRSSVSSLAAAGFRAWLPDPPGFGDSEAPPRSLGITDIAAVAVQWLRLRDLGSVTLIGHSCGTQVAAHVAASAPELVQRLVLGSPTVDPRYRTWPKALGRWLRDGRREPSSLTKTQRPEWRRAGPARLLRLAHSMLADDIETTLRRVTCPVSVIRGDRDPISTAEWARGLGHYVELPGLAHAFPYEAPSSFAEVLLESEQS</sequence>
<name>A0A1Y5WV77_KIBAR</name>
<evidence type="ECO:0000313" key="2">
    <source>
        <dbReference type="EMBL" id="SMC48328.1"/>
    </source>
</evidence>
<dbReference type="Gene3D" id="3.40.50.1820">
    <property type="entry name" value="alpha/beta hydrolase"/>
    <property type="match status" value="1"/>
</dbReference>
<evidence type="ECO:0000313" key="3">
    <source>
        <dbReference type="Proteomes" id="UP000192674"/>
    </source>
</evidence>
<dbReference type="PRINTS" id="PR00111">
    <property type="entry name" value="ABHYDROLASE"/>
</dbReference>
<organism evidence="2 3">
    <name type="scientific">Kibdelosporangium aridum</name>
    <dbReference type="NCBI Taxonomy" id="2030"/>
    <lineage>
        <taxon>Bacteria</taxon>
        <taxon>Bacillati</taxon>
        <taxon>Actinomycetota</taxon>
        <taxon>Actinomycetes</taxon>
        <taxon>Pseudonocardiales</taxon>
        <taxon>Pseudonocardiaceae</taxon>
        <taxon>Kibdelosporangium</taxon>
    </lineage>
</organism>
<dbReference type="GO" id="GO:0003824">
    <property type="term" value="F:catalytic activity"/>
    <property type="evidence" value="ECO:0007669"/>
    <property type="project" value="UniProtKB-ARBA"/>
</dbReference>
<dbReference type="InterPro" id="IPR029058">
    <property type="entry name" value="AB_hydrolase_fold"/>
</dbReference>
<reference evidence="2 3" key="1">
    <citation type="submission" date="2017-04" db="EMBL/GenBank/DDBJ databases">
        <authorList>
            <person name="Afonso C.L."/>
            <person name="Miller P.J."/>
            <person name="Scott M.A."/>
            <person name="Spackman E."/>
            <person name="Goraichik I."/>
            <person name="Dimitrov K.M."/>
            <person name="Suarez D.L."/>
            <person name="Swayne D.E."/>
        </authorList>
    </citation>
    <scope>NUCLEOTIDE SEQUENCE [LARGE SCALE GENOMIC DNA]</scope>
    <source>
        <strain evidence="2 3">DSM 43828</strain>
    </source>
</reference>
<dbReference type="AlphaFoldDB" id="A0A1Y5WV77"/>
<dbReference type="PANTHER" id="PTHR43433:SF5">
    <property type="entry name" value="AB HYDROLASE-1 DOMAIN-CONTAINING PROTEIN"/>
    <property type="match status" value="1"/>
</dbReference>
<gene>
    <name evidence="2" type="ORF">SAMN05661093_00113</name>
</gene>
<dbReference type="Proteomes" id="UP000192674">
    <property type="component" value="Unassembled WGS sequence"/>
</dbReference>
<feature type="domain" description="AB hydrolase-1" evidence="1">
    <location>
        <begin position="26"/>
        <end position="144"/>
    </location>
</feature>
<dbReference type="EMBL" id="FWXV01000001">
    <property type="protein sequence ID" value="SMC48328.1"/>
    <property type="molecule type" value="Genomic_DNA"/>
</dbReference>
<dbReference type="InterPro" id="IPR000073">
    <property type="entry name" value="AB_hydrolase_1"/>
</dbReference>
<dbReference type="PANTHER" id="PTHR43433">
    <property type="entry name" value="HYDROLASE, ALPHA/BETA FOLD FAMILY PROTEIN"/>
    <property type="match status" value="1"/>
</dbReference>
<protein>
    <submittedName>
        <fullName evidence="2">Pimeloyl-ACP methyl ester carboxylesterase</fullName>
    </submittedName>
</protein>
<proteinExistence type="predicted"/>
<dbReference type="Pfam" id="PF00561">
    <property type="entry name" value="Abhydrolase_1"/>
    <property type="match status" value="1"/>
</dbReference>
<dbReference type="SUPFAM" id="SSF53474">
    <property type="entry name" value="alpha/beta-Hydrolases"/>
    <property type="match status" value="1"/>
</dbReference>
<accession>A0A1Y5WV77</accession>
<dbReference type="InterPro" id="IPR050471">
    <property type="entry name" value="AB_hydrolase"/>
</dbReference>
<evidence type="ECO:0000259" key="1">
    <source>
        <dbReference type="Pfam" id="PF00561"/>
    </source>
</evidence>